<dbReference type="InterPro" id="IPR010359">
    <property type="entry name" value="IrrE_HExxH"/>
</dbReference>
<gene>
    <name evidence="4" type="ORF">HED35_13375</name>
</gene>
<dbReference type="Pfam" id="PF13155">
    <property type="entry name" value="Toprim_2"/>
    <property type="match status" value="1"/>
</dbReference>
<dbReference type="Proteomes" id="UP000521358">
    <property type="component" value="Unassembled WGS sequence"/>
</dbReference>
<feature type="domain" description="DUF3991" evidence="3">
    <location>
        <begin position="449"/>
        <end position="515"/>
    </location>
</feature>
<feature type="domain" description="IrrE N-terminal-like" evidence="1">
    <location>
        <begin position="186"/>
        <end position="268"/>
    </location>
</feature>
<protein>
    <submittedName>
        <fullName evidence="4">DUF3991 domain-containing protein</fullName>
    </submittedName>
</protein>
<dbReference type="InterPro" id="IPR013610">
    <property type="entry name" value="ArdC_N"/>
</dbReference>
<dbReference type="SUPFAM" id="SSF57783">
    <property type="entry name" value="Zinc beta-ribbon"/>
    <property type="match status" value="1"/>
</dbReference>
<dbReference type="RefSeq" id="WP_167808125.1">
    <property type="nucleotide sequence ID" value="NZ_JAAVMB010000019.1"/>
</dbReference>
<dbReference type="Pfam" id="PF13154">
    <property type="entry name" value="DUF3991"/>
    <property type="match status" value="1"/>
</dbReference>
<feature type="domain" description="N-terminal" evidence="2">
    <location>
        <begin position="38"/>
        <end position="124"/>
    </location>
</feature>
<evidence type="ECO:0000259" key="3">
    <source>
        <dbReference type="Pfam" id="PF13154"/>
    </source>
</evidence>
<evidence type="ECO:0000313" key="5">
    <source>
        <dbReference type="Proteomes" id="UP000521358"/>
    </source>
</evidence>
<organism evidence="4 5">
    <name type="scientific">Vagococcus fluvialis</name>
    <dbReference type="NCBI Taxonomy" id="2738"/>
    <lineage>
        <taxon>Bacteria</taxon>
        <taxon>Bacillati</taxon>
        <taxon>Bacillota</taxon>
        <taxon>Bacilli</taxon>
        <taxon>Lactobacillales</taxon>
        <taxon>Enterococcaceae</taxon>
        <taxon>Vagococcus</taxon>
    </lineage>
</organism>
<dbReference type="Gene3D" id="1.10.10.2910">
    <property type="match status" value="1"/>
</dbReference>
<dbReference type="InterPro" id="IPR025054">
    <property type="entry name" value="DUF3991"/>
</dbReference>
<dbReference type="EMBL" id="JAAVMB010000019">
    <property type="protein sequence ID" value="NKC69082.1"/>
    <property type="molecule type" value="Genomic_DNA"/>
</dbReference>
<comment type="caution">
    <text evidence="4">The sequence shown here is derived from an EMBL/GenBank/DDBJ whole genome shotgun (WGS) entry which is preliminary data.</text>
</comment>
<reference evidence="4 5" key="1">
    <citation type="submission" date="2020-03" db="EMBL/GenBank/DDBJ databases">
        <title>Bacterial samples isolated from urine from healthy bovine heifers (Gyr breed).</title>
        <authorList>
            <person name="Giannattasio-Ferraz S."/>
            <person name="Maskeri L."/>
            <person name="Penido A."/>
            <person name="Barbosa-Stancioli E.F."/>
            <person name="Putonti C."/>
        </authorList>
    </citation>
    <scope>NUCLEOTIDE SEQUENCE [LARGE SCALE GENOMIC DNA]</scope>
    <source>
        <strain evidence="4 5">UFMG-H7</strain>
    </source>
</reference>
<name>A0A7X6DB16_9ENTE</name>
<dbReference type="GO" id="GO:0003697">
    <property type="term" value="F:single-stranded DNA binding"/>
    <property type="evidence" value="ECO:0007669"/>
    <property type="project" value="InterPro"/>
</dbReference>
<evidence type="ECO:0000259" key="2">
    <source>
        <dbReference type="Pfam" id="PF08401"/>
    </source>
</evidence>
<sequence length="656" mass="74651">MAKTYQKKSPADYKKEIDGYIESATLKIDSYIKNEKDINELLDFMGQFHTYSFRNQMLIHDQFEGAKAVGSFKVFSDAGFKINKGEKAIKILVPTPYNVYEGLDGKQKSYYETTAEEKKLIKQNKLPTKKQMAYKLGNVFDISQTNATHKDLPKIFPNRQYDFSFEGNEDRMLQALKGISKKNGVIVSESMMSSVAKGQYWSTVNGKTKMIEINERLSPTNKIATLIHEMAHATLHNSKDGLTVGEREFQAELVTNVVAKHFGLNTDEESISYIAEWTKNGKELSDKRLLIKEVHETAVSFIQSIHESYDKMTVEPQKEVMKDKAPTNNLSVTKEMIQEAKSVSILEVANFHGYKTKHHSKNEFRLVDNSSVALFKDTNSFSDFAPNSDYKGGDVINFVQQVVGVENFQEAVHLLNNPSFEKVSIEAVKKEAYSYDPTKESPTFNRARNYLVNERGINPRLVDKLHESGYIREDKRGNILFCWYDQGQIVGCTEQGTVKMENYERGYWKGIQKNSPAASHGFNIKFGEPENLKFFEASIDALSYATLNPRDLKNTWLISMEGLNESKMLDYVKRSYEQTGSVPKSMSLGVDNDKAGLDFLKGLSHIKKELITNEIPQKPIGMENLEKWDWNNQLLFFQEETSKLGASQQQASGLEV</sequence>
<proteinExistence type="predicted"/>
<evidence type="ECO:0000313" key="4">
    <source>
        <dbReference type="EMBL" id="NKC69082.1"/>
    </source>
</evidence>
<dbReference type="Pfam" id="PF06114">
    <property type="entry name" value="Peptidase_M78"/>
    <property type="match status" value="1"/>
</dbReference>
<dbReference type="Pfam" id="PF08401">
    <property type="entry name" value="ArdcN"/>
    <property type="match status" value="1"/>
</dbReference>
<dbReference type="AlphaFoldDB" id="A0A7X6DB16"/>
<evidence type="ECO:0000259" key="1">
    <source>
        <dbReference type="Pfam" id="PF06114"/>
    </source>
</evidence>
<accession>A0A7X6DB16</accession>